<protein>
    <recommendedName>
        <fullName evidence="1">DUF11 domain-containing protein</fullName>
    </recommendedName>
</protein>
<dbReference type="Pfam" id="PF01345">
    <property type="entry name" value="DUF11"/>
    <property type="match status" value="1"/>
</dbReference>
<sequence>MGTANHNGQVIISYTVPSLTITKTHTRHFTQGQDGTYTMTVGNAAGAAPTNGTTVTAHDILPAGLSADSIRGTGWNCALNTLTCTRSYVLPAGSSYPPITLKVDVSCKAHAQVTNTATALGGGDTTTRTATDLTKIKRHKHDERCERHDHR</sequence>
<proteinExistence type="predicted"/>
<feature type="domain" description="DUF11" evidence="1">
    <location>
        <begin position="19"/>
        <end position="121"/>
    </location>
</feature>
<dbReference type="EMBL" id="JBHTGL010000008">
    <property type="protein sequence ID" value="MFD0623030.1"/>
    <property type="molecule type" value="Genomic_DNA"/>
</dbReference>
<dbReference type="Proteomes" id="UP001596915">
    <property type="component" value="Unassembled WGS sequence"/>
</dbReference>
<keyword evidence="3" id="KW-1185">Reference proteome</keyword>
<accession>A0ABW2WP67</accession>
<gene>
    <name evidence="2" type="ORF">ACFQ2K_09645</name>
</gene>
<comment type="caution">
    <text evidence="2">The sequence shown here is derived from an EMBL/GenBank/DDBJ whole genome shotgun (WGS) entry which is preliminary data.</text>
</comment>
<name>A0ABW2WP67_9ACTN</name>
<evidence type="ECO:0000313" key="2">
    <source>
        <dbReference type="EMBL" id="MFD0623030.1"/>
    </source>
</evidence>
<dbReference type="InterPro" id="IPR001434">
    <property type="entry name" value="OmcB-like_DUF11"/>
</dbReference>
<evidence type="ECO:0000259" key="1">
    <source>
        <dbReference type="Pfam" id="PF01345"/>
    </source>
</evidence>
<evidence type="ECO:0000313" key="3">
    <source>
        <dbReference type="Proteomes" id="UP001596915"/>
    </source>
</evidence>
<reference evidence="3" key="1">
    <citation type="journal article" date="2019" name="Int. J. Syst. Evol. Microbiol.">
        <title>The Global Catalogue of Microorganisms (GCM) 10K type strain sequencing project: providing services to taxonomists for standard genome sequencing and annotation.</title>
        <authorList>
            <consortium name="The Broad Institute Genomics Platform"/>
            <consortium name="The Broad Institute Genome Sequencing Center for Infectious Disease"/>
            <person name="Wu L."/>
            <person name="Ma J."/>
        </authorList>
    </citation>
    <scope>NUCLEOTIDE SEQUENCE [LARGE SCALE GENOMIC DNA]</scope>
    <source>
        <strain evidence="3">JCM 12607</strain>
    </source>
</reference>
<organism evidence="2 3">
    <name type="scientific">Streptomyces sanglieri</name>
    <dbReference type="NCBI Taxonomy" id="193460"/>
    <lineage>
        <taxon>Bacteria</taxon>
        <taxon>Bacillati</taxon>
        <taxon>Actinomycetota</taxon>
        <taxon>Actinomycetes</taxon>
        <taxon>Kitasatosporales</taxon>
        <taxon>Streptomycetaceae</taxon>
        <taxon>Streptomyces</taxon>
    </lineage>
</organism>